<comment type="caution">
    <text evidence="1">The sequence shown here is derived from an EMBL/GenBank/DDBJ whole genome shotgun (WGS) entry which is preliminary data.</text>
</comment>
<reference evidence="1 2" key="1">
    <citation type="journal article" date="2014" name="ISME J.">
        <title>Candidatus Competibacter-lineage genomes retrieved from metagenomes reveal functional metabolic diversity.</title>
        <authorList>
            <person name="McIlroy S.J."/>
            <person name="Albertsen M."/>
            <person name="Andresen E.K."/>
            <person name="Saunders A.M."/>
            <person name="Kristiansen R."/>
            <person name="Stokholm-Bjerregaard M."/>
            <person name="Nielsen K.L."/>
            <person name="Nielsen P.H."/>
        </authorList>
    </citation>
    <scope>NUCLEOTIDE SEQUENCE [LARGE SCALE GENOMIC DNA]</scope>
    <source>
        <strain evidence="1 2">Run_B_J11</strain>
    </source>
</reference>
<evidence type="ECO:0000313" key="1">
    <source>
        <dbReference type="EMBL" id="CDH44649.1"/>
    </source>
</evidence>
<accession>A0A7U7J3S9</accession>
<organism evidence="1 2">
    <name type="scientific">Candidatus Contendobacter odensis Run_B_J11</name>
    <dbReference type="NCBI Taxonomy" id="1400861"/>
    <lineage>
        <taxon>Bacteria</taxon>
        <taxon>Pseudomonadati</taxon>
        <taxon>Pseudomonadota</taxon>
        <taxon>Gammaproteobacteria</taxon>
        <taxon>Candidatus Competibacteraceae</taxon>
        <taxon>Candidatus Contendibacter</taxon>
    </lineage>
</organism>
<dbReference type="AlphaFoldDB" id="A0A7U7J3S9"/>
<evidence type="ECO:0000313" key="2">
    <source>
        <dbReference type="Proteomes" id="UP000019184"/>
    </source>
</evidence>
<dbReference type="RefSeq" id="WP_034431827.1">
    <property type="nucleotide sequence ID" value="NZ_CBTK010000090.1"/>
</dbReference>
<name>A0A7U7J3S9_9GAMM</name>
<dbReference type="EMBL" id="CBTK010000090">
    <property type="protein sequence ID" value="CDH44649.1"/>
    <property type="molecule type" value="Genomic_DNA"/>
</dbReference>
<dbReference type="Proteomes" id="UP000019184">
    <property type="component" value="Unassembled WGS sequence"/>
</dbReference>
<protein>
    <submittedName>
        <fullName evidence="1">Uncharacterized protein</fullName>
    </submittedName>
</protein>
<gene>
    <name evidence="1" type="ORF">BN874_180012</name>
</gene>
<keyword evidence="2" id="KW-1185">Reference proteome</keyword>
<sequence>MAYNRFTIDAVRKAFGIRIVGDTSLFNGVDPVEPSDILVKFLERYLPLGSAIGTEKARSEFIIAPILAELTELTHHAVSLFSGVEFNVDEEQGLTGRCDFLLSASSVQYTIEAPVLAVVEAKNENINSGLGQCMAEMIATRIFNENEGKYLDHVYGAVTTGSVWRFLKLRGDIIYIDKPEYFIGNLNTLLGILIYIVSKHDISAASLTSC</sequence>
<proteinExistence type="predicted"/>
<dbReference type="OrthoDB" id="155875at2"/>